<dbReference type="PATRIC" id="fig|49547.3.peg.1438"/>
<gene>
    <name evidence="8" type="primary">gumD</name>
    <name evidence="8" type="ORF">MBCUR_13440</name>
</gene>
<dbReference type="GO" id="GO:0089702">
    <property type="term" value="F:undecaprenyl-phosphate glucose phosphotransferase activity"/>
    <property type="evidence" value="ECO:0007669"/>
    <property type="project" value="UniProtKB-EC"/>
</dbReference>
<dbReference type="SUPFAM" id="SSF51735">
    <property type="entry name" value="NAD(P)-binding Rossmann-fold domains"/>
    <property type="match status" value="1"/>
</dbReference>
<comment type="caution">
    <text evidence="8">The sequence shown here is derived from an EMBL/GenBank/DDBJ whole genome shotgun (WGS) entry which is preliminary data.</text>
</comment>
<evidence type="ECO:0000313" key="9">
    <source>
        <dbReference type="Proteomes" id="UP000077245"/>
    </source>
</evidence>
<keyword evidence="2 8" id="KW-0808">Transferase</keyword>
<dbReference type="PANTHER" id="PTHR30576:SF0">
    <property type="entry name" value="UNDECAPRENYL-PHOSPHATE N-ACETYLGALACTOSAMINYL 1-PHOSPHATE TRANSFERASE-RELATED"/>
    <property type="match status" value="1"/>
</dbReference>
<feature type="transmembrane region" description="Helical" evidence="6">
    <location>
        <begin position="307"/>
        <end position="328"/>
    </location>
</feature>
<dbReference type="EMBL" id="LWMV01000182">
    <property type="protein sequence ID" value="KZX11670.1"/>
    <property type="molecule type" value="Genomic_DNA"/>
</dbReference>
<evidence type="ECO:0000256" key="4">
    <source>
        <dbReference type="ARBA" id="ARBA00022989"/>
    </source>
</evidence>
<dbReference type="InterPro" id="IPR017475">
    <property type="entry name" value="EPS_sugar_tfrase"/>
</dbReference>
<proteinExistence type="predicted"/>
<name>A0A162FL55_9EURY</name>
<feature type="domain" description="Bacterial sugar transferase" evidence="7">
    <location>
        <begin position="302"/>
        <end position="481"/>
    </location>
</feature>
<comment type="subcellular location">
    <subcellularLocation>
        <location evidence="1">Membrane</location>
        <topology evidence="1">Multi-pass membrane protein</topology>
    </subcellularLocation>
</comment>
<organism evidence="8 9">
    <name type="scientific">Methanobrevibacter curvatus</name>
    <dbReference type="NCBI Taxonomy" id="49547"/>
    <lineage>
        <taxon>Archaea</taxon>
        <taxon>Methanobacteriati</taxon>
        <taxon>Methanobacteriota</taxon>
        <taxon>Methanomada group</taxon>
        <taxon>Methanobacteria</taxon>
        <taxon>Methanobacteriales</taxon>
        <taxon>Methanobacteriaceae</taxon>
        <taxon>Methanobrevibacter</taxon>
    </lineage>
</organism>
<keyword evidence="4 6" id="KW-1133">Transmembrane helix</keyword>
<feature type="transmembrane region" description="Helical" evidence="6">
    <location>
        <begin position="26"/>
        <end position="48"/>
    </location>
</feature>
<feature type="transmembrane region" description="Helical" evidence="6">
    <location>
        <begin position="104"/>
        <end position="123"/>
    </location>
</feature>
<sequence length="487" mass="56483">MKYKICFKINFKEFNGVLMIKQNQRFFNAILIIIDGLILLLALFASWFVRFQTTLFGPLGKYLALNEYLLLMIFIIPFYIVTYYFLGLYRAFRDHSSLISEASQIIKANFIVFLVLISILFIIDRPEYSRWMLFLFGVFSTIFGILERSISRSILKYIRTNDKNLKHVLIIGTGDLACKFANIIFTKPFLGYHISGFLGKKEDIGKTVNDCNGLKVLGSIDNLNDFLSKHAYDRVIIAIPLNYYHYLDTLVDICEDNGVTAEIIPDYYKYLPAKPYIDMIEDMPIINVRYVPLDNPFNGFVKKSSDIIISLIAIVITSPIMIITAILIRLTSPGPIIFKQERIGFKSKPFLMYKFRSMRVQDELASDSTWTTENDPRKTKIGEFIRKTSIDELPQFFNVLKGQMSVVGPRPERPFFVKKFKNEVPKYMVKHQVRPGLTGWAQIHGFRGNTSIKKRIKYDIEYVEHWNISFDILIMVKTITKGNENAY</sequence>
<accession>A0A162FL55</accession>
<dbReference type="PANTHER" id="PTHR30576">
    <property type="entry name" value="COLANIC BIOSYNTHESIS UDP-GLUCOSE LIPID CARRIER TRANSFERASE"/>
    <property type="match status" value="1"/>
</dbReference>
<dbReference type="Pfam" id="PF02397">
    <property type="entry name" value="Bac_transf"/>
    <property type="match status" value="1"/>
</dbReference>
<evidence type="ECO:0000256" key="2">
    <source>
        <dbReference type="ARBA" id="ARBA00022679"/>
    </source>
</evidence>
<feature type="transmembrane region" description="Helical" evidence="6">
    <location>
        <begin position="129"/>
        <end position="146"/>
    </location>
</feature>
<reference evidence="8 9" key="1">
    <citation type="submission" date="2016-04" db="EMBL/GenBank/DDBJ databases">
        <title>Genome sequence of Methanobrevibacter curvatus DSM 11111.</title>
        <authorList>
            <person name="Poehlein A."/>
            <person name="Seedorf H."/>
            <person name="Daniel R."/>
        </authorList>
    </citation>
    <scope>NUCLEOTIDE SEQUENCE [LARGE SCALE GENOMIC DNA]</scope>
    <source>
        <strain evidence="8 9">DSM 11111</strain>
    </source>
</reference>
<evidence type="ECO:0000256" key="6">
    <source>
        <dbReference type="SAM" id="Phobius"/>
    </source>
</evidence>
<dbReference type="EC" id="2.7.8.31" evidence="8"/>
<dbReference type="AlphaFoldDB" id="A0A162FL55"/>
<evidence type="ECO:0000259" key="7">
    <source>
        <dbReference type="Pfam" id="PF02397"/>
    </source>
</evidence>
<evidence type="ECO:0000256" key="1">
    <source>
        <dbReference type="ARBA" id="ARBA00004141"/>
    </source>
</evidence>
<dbReference type="NCBIfam" id="TIGR03023">
    <property type="entry name" value="WcaJ_sugtrans"/>
    <property type="match status" value="1"/>
</dbReference>
<dbReference type="NCBIfam" id="TIGR03025">
    <property type="entry name" value="EPS_sugtrans"/>
    <property type="match status" value="1"/>
</dbReference>
<keyword evidence="3 6" id="KW-0812">Transmembrane</keyword>
<feature type="transmembrane region" description="Helical" evidence="6">
    <location>
        <begin position="68"/>
        <end position="92"/>
    </location>
</feature>
<dbReference type="InterPro" id="IPR036291">
    <property type="entry name" value="NAD(P)-bd_dom_sf"/>
</dbReference>
<protein>
    <submittedName>
        <fullName evidence="8">UDP-glucose:undecaprenyl-phosphate glucose-1-phosphate transferase</fullName>
        <ecNumber evidence="8">2.7.8.31</ecNumber>
    </submittedName>
</protein>
<dbReference type="GO" id="GO:0016020">
    <property type="term" value="C:membrane"/>
    <property type="evidence" value="ECO:0007669"/>
    <property type="project" value="UniProtKB-SubCell"/>
</dbReference>
<evidence type="ECO:0000256" key="3">
    <source>
        <dbReference type="ARBA" id="ARBA00022692"/>
    </source>
</evidence>
<keyword evidence="5 6" id="KW-0472">Membrane</keyword>
<evidence type="ECO:0000256" key="5">
    <source>
        <dbReference type="ARBA" id="ARBA00023136"/>
    </source>
</evidence>
<dbReference type="Gene3D" id="3.40.50.720">
    <property type="entry name" value="NAD(P)-binding Rossmann-like Domain"/>
    <property type="match status" value="1"/>
</dbReference>
<evidence type="ECO:0000313" key="8">
    <source>
        <dbReference type="EMBL" id="KZX11670.1"/>
    </source>
</evidence>
<keyword evidence="9" id="KW-1185">Reference proteome</keyword>
<dbReference type="InterPro" id="IPR003362">
    <property type="entry name" value="Bact_transf"/>
</dbReference>
<dbReference type="InterPro" id="IPR017473">
    <property type="entry name" value="Undecaprenyl-P_gluc_Ptfrase"/>
</dbReference>
<dbReference type="Pfam" id="PF13727">
    <property type="entry name" value="CoA_binding_3"/>
    <property type="match status" value="1"/>
</dbReference>
<dbReference type="STRING" id="49547.MBCUR_13440"/>
<dbReference type="Proteomes" id="UP000077245">
    <property type="component" value="Unassembled WGS sequence"/>
</dbReference>